<dbReference type="InterPro" id="IPR008323">
    <property type="entry name" value="UCP033563"/>
</dbReference>
<dbReference type="EMBL" id="CP032364">
    <property type="protein sequence ID" value="AYB00769.1"/>
    <property type="molecule type" value="Genomic_DNA"/>
</dbReference>
<gene>
    <name evidence="1" type="ORF">D4A81_00855</name>
</gene>
<reference evidence="1 2" key="1">
    <citation type="submission" date="2018-09" db="EMBL/GenBank/DDBJ databases">
        <title>Genome sequencing of Lachnoanaerobaculum umeaense DSM 23576.</title>
        <authorList>
            <person name="Kook J.-K."/>
            <person name="Park S.-N."/>
            <person name="Lim Y.K."/>
        </authorList>
    </citation>
    <scope>NUCLEOTIDE SEQUENCE [LARGE SCALE GENOMIC DNA]</scope>
    <source>
        <strain evidence="2">DSM 23576 \ CCUG 58757</strain>
    </source>
</reference>
<evidence type="ECO:0000313" key="1">
    <source>
        <dbReference type="EMBL" id="AYB00769.1"/>
    </source>
</evidence>
<dbReference type="OrthoDB" id="9781616at2"/>
<dbReference type="AlphaFoldDB" id="A0A385Q317"/>
<name>A0A385Q317_9FIRM</name>
<keyword evidence="2" id="KW-1185">Reference proteome</keyword>
<dbReference type="PANTHER" id="PTHR36454">
    <property type="entry name" value="LMO2823 PROTEIN"/>
    <property type="match status" value="1"/>
</dbReference>
<dbReference type="PIRSF" id="PIRSF033563">
    <property type="entry name" value="UCP033563"/>
    <property type="match status" value="1"/>
</dbReference>
<accession>A0A385Q317</accession>
<proteinExistence type="predicted"/>
<dbReference type="Pfam" id="PF06245">
    <property type="entry name" value="DUF1015"/>
    <property type="match status" value="1"/>
</dbReference>
<sequence length="411" mass="47478">MAIVKSFKCVRPGDDMVKQVASLPYDVYDRKEAKAAVAGKPYAFLNIDRPETAFDDDFDMYSKEAYLKAKELYDEFKNNGIYKKDVENSYYLYELTMNGRSQIGIVGLASVDDYLNDIIKKHEKTREEKEIDRINHVDIVDAQTGPIFLAYKKNDDLKKIISENSLLEPIYDFVSEDNVRHRVWKIDKFYNDQIFECFKNIPALYIADGHHRAASAVKVALKRREKENNIDAEYNYFLSVIFDERQLHILPYNRILLESNEKSTEEIIDLISENFDMKESPILEEIKDRHEFGMLINDKFFILRAKENVLAGVEGDSIKSLDVSILQDMVLDPIFGIKDPRTDERIKFAGGIRGVSYLKSELDSGNGVVAFLMHPTSMEELFAVADDNKLMPPKSTWFEPKLRSGIFIHEI</sequence>
<organism evidence="1 2">
    <name type="scientific">Lachnoanaerobaculum umeaense</name>
    <dbReference type="NCBI Taxonomy" id="617123"/>
    <lineage>
        <taxon>Bacteria</taxon>
        <taxon>Bacillati</taxon>
        <taxon>Bacillota</taxon>
        <taxon>Clostridia</taxon>
        <taxon>Lachnospirales</taxon>
        <taxon>Lachnospiraceae</taxon>
        <taxon>Lachnoanaerobaculum</taxon>
    </lineage>
</organism>
<dbReference type="RefSeq" id="WP_111524481.1">
    <property type="nucleotide sequence ID" value="NZ_CP032364.1"/>
</dbReference>
<dbReference type="KEGG" id="lua:D4A81_00855"/>
<dbReference type="PANTHER" id="PTHR36454:SF1">
    <property type="entry name" value="DUF1015 DOMAIN-CONTAINING PROTEIN"/>
    <property type="match status" value="1"/>
</dbReference>
<evidence type="ECO:0000313" key="2">
    <source>
        <dbReference type="Proteomes" id="UP000265562"/>
    </source>
</evidence>
<dbReference type="Proteomes" id="UP000265562">
    <property type="component" value="Chromosome"/>
</dbReference>
<protein>
    <submittedName>
        <fullName evidence="1">DUF1015 domain-containing protein</fullName>
    </submittedName>
</protein>